<dbReference type="Pfam" id="PF03626">
    <property type="entry name" value="COX4_pro"/>
    <property type="match status" value="1"/>
</dbReference>
<evidence type="ECO:0000313" key="7">
    <source>
        <dbReference type="EMBL" id="SEP87029.1"/>
    </source>
</evidence>
<feature type="transmembrane region" description="Helical" evidence="6">
    <location>
        <begin position="70"/>
        <end position="88"/>
    </location>
</feature>
<evidence type="ECO:0000313" key="8">
    <source>
        <dbReference type="Proteomes" id="UP000199233"/>
    </source>
</evidence>
<evidence type="ECO:0000256" key="3">
    <source>
        <dbReference type="ARBA" id="ARBA00022692"/>
    </source>
</evidence>
<reference evidence="7 8" key="1">
    <citation type="submission" date="2016-10" db="EMBL/GenBank/DDBJ databases">
        <authorList>
            <person name="de Groot N.N."/>
        </authorList>
    </citation>
    <scope>NUCLEOTIDE SEQUENCE [LARGE SCALE GENOMIC DNA]</scope>
    <source>
        <strain evidence="7 8">DSM 25927</strain>
    </source>
</reference>
<dbReference type="InterPro" id="IPR005171">
    <property type="entry name" value="Cyt_c_oxidase_su4_prok"/>
</dbReference>
<proteinExistence type="predicted"/>
<evidence type="ECO:0000256" key="4">
    <source>
        <dbReference type="ARBA" id="ARBA00022989"/>
    </source>
</evidence>
<dbReference type="GO" id="GO:0005886">
    <property type="term" value="C:plasma membrane"/>
    <property type="evidence" value="ECO:0007669"/>
    <property type="project" value="UniProtKB-SubCell"/>
</dbReference>
<sequence length="89" mass="10146">MTPQRQPQSWGTQVWLLLMLATGISTWGLPKQAMAPAIATAALLLIAAFKVRLVLLHFMELREAPRRLRLLFEVWLLLLTATLLVLYLH</sequence>
<organism evidence="7 8">
    <name type="scientific">Solimonas aquatica</name>
    <dbReference type="NCBI Taxonomy" id="489703"/>
    <lineage>
        <taxon>Bacteria</taxon>
        <taxon>Pseudomonadati</taxon>
        <taxon>Pseudomonadota</taxon>
        <taxon>Gammaproteobacteria</taxon>
        <taxon>Nevskiales</taxon>
        <taxon>Nevskiaceae</taxon>
        <taxon>Solimonas</taxon>
    </lineage>
</organism>
<feature type="transmembrane region" description="Helical" evidence="6">
    <location>
        <begin position="12"/>
        <end position="29"/>
    </location>
</feature>
<protein>
    <submittedName>
        <fullName evidence="7">Cytochrome C oxidase subunit IV</fullName>
    </submittedName>
</protein>
<dbReference type="AlphaFoldDB" id="A0A1H9BDT1"/>
<keyword evidence="5 6" id="KW-0472">Membrane</keyword>
<dbReference type="RefSeq" id="WP_093281804.1">
    <property type="nucleotide sequence ID" value="NZ_FOFS01000002.1"/>
</dbReference>
<feature type="transmembrane region" description="Helical" evidence="6">
    <location>
        <begin position="35"/>
        <end position="58"/>
    </location>
</feature>
<keyword evidence="2" id="KW-1003">Cell membrane</keyword>
<gene>
    <name evidence="7" type="ORF">SAMN04488038_10251</name>
</gene>
<evidence type="ECO:0000256" key="6">
    <source>
        <dbReference type="SAM" id="Phobius"/>
    </source>
</evidence>
<evidence type="ECO:0000256" key="1">
    <source>
        <dbReference type="ARBA" id="ARBA00004651"/>
    </source>
</evidence>
<keyword evidence="8" id="KW-1185">Reference proteome</keyword>
<dbReference type="Proteomes" id="UP000199233">
    <property type="component" value="Unassembled WGS sequence"/>
</dbReference>
<dbReference type="OrthoDB" id="7065565at2"/>
<accession>A0A1H9BDT1</accession>
<comment type="subcellular location">
    <subcellularLocation>
        <location evidence="1">Cell membrane</location>
        <topology evidence="1">Multi-pass membrane protein</topology>
    </subcellularLocation>
</comment>
<name>A0A1H9BDT1_9GAMM</name>
<keyword evidence="3 6" id="KW-0812">Transmembrane</keyword>
<evidence type="ECO:0000256" key="2">
    <source>
        <dbReference type="ARBA" id="ARBA00022475"/>
    </source>
</evidence>
<dbReference type="STRING" id="489703.SAMN04488038_10251"/>
<keyword evidence="4 6" id="KW-1133">Transmembrane helix</keyword>
<evidence type="ECO:0000256" key="5">
    <source>
        <dbReference type="ARBA" id="ARBA00023136"/>
    </source>
</evidence>
<dbReference type="EMBL" id="FOFS01000002">
    <property type="protein sequence ID" value="SEP87029.1"/>
    <property type="molecule type" value="Genomic_DNA"/>
</dbReference>